<dbReference type="Gene3D" id="4.10.60.10">
    <property type="entry name" value="Zinc finger, CCHC-type"/>
    <property type="match status" value="1"/>
</dbReference>
<proteinExistence type="predicted"/>
<keyword evidence="5" id="KW-1185">Reference proteome</keyword>
<feature type="domain" description="CCHC-type" evidence="3">
    <location>
        <begin position="76"/>
        <end position="93"/>
    </location>
</feature>
<keyword evidence="1" id="KW-0862">Zinc</keyword>
<dbReference type="GO" id="GO:0003676">
    <property type="term" value="F:nucleic acid binding"/>
    <property type="evidence" value="ECO:0007669"/>
    <property type="project" value="InterPro"/>
</dbReference>
<dbReference type="OrthoDB" id="3439264at2759"/>
<dbReference type="AlphaFoldDB" id="A0A9P6G785"/>
<name>A0A9P6G785_9PLEO</name>
<comment type="caution">
    <text evidence="4">The sequence shown here is derived from an EMBL/GenBank/DDBJ whole genome shotgun (WGS) entry which is preliminary data.</text>
</comment>
<protein>
    <submittedName>
        <fullName evidence="4">Transposase</fullName>
    </submittedName>
</protein>
<dbReference type="SUPFAM" id="SSF57756">
    <property type="entry name" value="Retrovirus zinc finger-like domains"/>
    <property type="match status" value="1"/>
</dbReference>
<dbReference type="InterPro" id="IPR036875">
    <property type="entry name" value="Znf_CCHC_sf"/>
</dbReference>
<evidence type="ECO:0000259" key="3">
    <source>
        <dbReference type="PROSITE" id="PS50158"/>
    </source>
</evidence>
<organism evidence="4 5">
    <name type="scientific">Paraphaeosphaeria minitans</name>
    <dbReference type="NCBI Taxonomy" id="565426"/>
    <lineage>
        <taxon>Eukaryota</taxon>
        <taxon>Fungi</taxon>
        <taxon>Dikarya</taxon>
        <taxon>Ascomycota</taxon>
        <taxon>Pezizomycotina</taxon>
        <taxon>Dothideomycetes</taxon>
        <taxon>Pleosporomycetidae</taxon>
        <taxon>Pleosporales</taxon>
        <taxon>Massarineae</taxon>
        <taxon>Didymosphaeriaceae</taxon>
        <taxon>Paraphaeosphaeria</taxon>
    </lineage>
</organism>
<dbReference type="EMBL" id="WJXW01000015">
    <property type="protein sequence ID" value="KAF9729793.1"/>
    <property type="molecule type" value="Genomic_DNA"/>
</dbReference>
<keyword evidence="1" id="KW-0479">Metal-binding</keyword>
<feature type="region of interest" description="Disordered" evidence="2">
    <location>
        <begin position="22"/>
        <end position="100"/>
    </location>
</feature>
<reference evidence="4" key="1">
    <citation type="journal article" date="2020" name="Mol. Plant Microbe Interact.">
        <title>Genome Sequence of the Biocontrol Agent Coniothyrium minitans strain Conio (IMI 134523).</title>
        <authorList>
            <person name="Patel D."/>
            <person name="Shittu T.A."/>
            <person name="Baroncelli R."/>
            <person name="Muthumeenakshi S."/>
            <person name="Osborne T.H."/>
            <person name="Janganan T.K."/>
            <person name="Sreenivasaprasad S."/>
        </authorList>
    </citation>
    <scope>NUCLEOTIDE SEQUENCE</scope>
    <source>
        <strain evidence="4">Conio</strain>
    </source>
</reference>
<dbReference type="GO" id="GO:0008270">
    <property type="term" value="F:zinc ion binding"/>
    <property type="evidence" value="ECO:0007669"/>
    <property type="project" value="UniProtKB-KW"/>
</dbReference>
<evidence type="ECO:0000256" key="2">
    <source>
        <dbReference type="SAM" id="MobiDB-lite"/>
    </source>
</evidence>
<keyword evidence="1" id="KW-0863">Zinc-finger</keyword>
<evidence type="ECO:0000313" key="4">
    <source>
        <dbReference type="EMBL" id="KAF9729793.1"/>
    </source>
</evidence>
<evidence type="ECO:0000256" key="1">
    <source>
        <dbReference type="PROSITE-ProRule" id="PRU00047"/>
    </source>
</evidence>
<dbReference type="InterPro" id="IPR001878">
    <property type="entry name" value="Znf_CCHC"/>
</dbReference>
<dbReference type="PROSITE" id="PS50158">
    <property type="entry name" value="ZF_CCHC"/>
    <property type="match status" value="1"/>
</dbReference>
<accession>A0A9P6G785</accession>
<dbReference type="Proteomes" id="UP000756921">
    <property type="component" value="Unassembled WGS sequence"/>
</dbReference>
<evidence type="ECO:0000313" key="5">
    <source>
        <dbReference type="Proteomes" id="UP000756921"/>
    </source>
</evidence>
<sequence>MLHRDALQAARIKELEEQLDAVTKRKSRKRMRIQQGGTMEYGPTADQVAAGPSTASRSSKKARGGSASEGGPSTQRRCGNCGGSGHNARTCQEAKESSFESDITLSWLFSDSVDSDSDESES</sequence>
<gene>
    <name evidence="4" type="ORF">PMIN01_11726</name>
</gene>